<gene>
    <name evidence="2" type="ORF">EJP67_06925</name>
</gene>
<feature type="transmembrane region" description="Helical" evidence="1">
    <location>
        <begin position="12"/>
        <end position="30"/>
    </location>
</feature>
<keyword evidence="1" id="KW-1133">Transmembrane helix</keyword>
<keyword evidence="1" id="KW-0812">Transmembrane</keyword>
<dbReference type="EMBL" id="RXFT01000002">
    <property type="protein sequence ID" value="RUR66796.1"/>
    <property type="molecule type" value="Genomic_DNA"/>
</dbReference>
<keyword evidence="1" id="KW-0472">Membrane</keyword>
<dbReference type="OrthoDB" id="9825672at2"/>
<dbReference type="RefSeq" id="WP_126020939.1">
    <property type="nucleotide sequence ID" value="NZ_RXFT01000002.1"/>
</dbReference>
<comment type="caution">
    <text evidence="2">The sequence shown here is derived from an EMBL/GenBank/DDBJ whole genome shotgun (WGS) entry which is preliminary data.</text>
</comment>
<evidence type="ECO:0000313" key="3">
    <source>
        <dbReference type="Proteomes" id="UP000281118"/>
    </source>
</evidence>
<evidence type="ECO:0000313" key="2">
    <source>
        <dbReference type="EMBL" id="RUR66796.1"/>
    </source>
</evidence>
<dbReference type="AlphaFoldDB" id="A0A3S0ZM04"/>
<sequence>MKISLNARDSLYWFSGLLVLFAILIAMAGIGKMPPSLERLAVHEIQPTKVLREFVHNKRTGYSTDMRYMLAGLDDQKREITFGFPSEPQVLERLQRITMDATTPTRVKLWVEKSDFATVMQLQQGDRMIWSLAEATAESWQSAKDRFLQSGLVLLASAALFLFARKVRVAE</sequence>
<protein>
    <submittedName>
        <fullName evidence="2">Uncharacterized protein</fullName>
    </submittedName>
</protein>
<name>A0A3S0ZM04_9BURK</name>
<evidence type="ECO:0000256" key="1">
    <source>
        <dbReference type="SAM" id="Phobius"/>
    </source>
</evidence>
<feature type="transmembrane region" description="Helical" evidence="1">
    <location>
        <begin position="147"/>
        <end position="164"/>
    </location>
</feature>
<reference evidence="2 3" key="1">
    <citation type="submission" date="2018-12" db="EMBL/GenBank/DDBJ databases">
        <title>The genome sequences of Variovorax guangxiensis DSM 27352.</title>
        <authorList>
            <person name="Gao J."/>
            <person name="Sun J."/>
        </authorList>
    </citation>
    <scope>NUCLEOTIDE SEQUENCE [LARGE SCALE GENOMIC DNA]</scope>
    <source>
        <strain evidence="2 3">DSM 27352</strain>
    </source>
</reference>
<accession>A0A3S0ZM04</accession>
<dbReference type="Proteomes" id="UP000281118">
    <property type="component" value="Unassembled WGS sequence"/>
</dbReference>
<organism evidence="2 3">
    <name type="scientific">Variovorax guangxiensis</name>
    <dbReference type="NCBI Taxonomy" id="1775474"/>
    <lineage>
        <taxon>Bacteria</taxon>
        <taxon>Pseudomonadati</taxon>
        <taxon>Pseudomonadota</taxon>
        <taxon>Betaproteobacteria</taxon>
        <taxon>Burkholderiales</taxon>
        <taxon>Comamonadaceae</taxon>
        <taxon>Variovorax</taxon>
    </lineage>
</organism>
<proteinExistence type="predicted"/>